<evidence type="ECO:0000256" key="1">
    <source>
        <dbReference type="SAM" id="MobiDB-lite"/>
    </source>
</evidence>
<feature type="compositionally biased region" description="Low complexity" evidence="1">
    <location>
        <begin position="123"/>
        <end position="140"/>
    </location>
</feature>
<feature type="compositionally biased region" description="Gly residues" evidence="1">
    <location>
        <begin position="113"/>
        <end position="122"/>
    </location>
</feature>
<dbReference type="Proteomes" id="UP001240236">
    <property type="component" value="Unassembled WGS sequence"/>
</dbReference>
<reference evidence="2 3" key="1">
    <citation type="submission" date="2023-07" db="EMBL/GenBank/DDBJ databases">
        <title>Sequencing the genomes of 1000 actinobacteria strains.</title>
        <authorList>
            <person name="Klenk H.-P."/>
        </authorList>
    </citation>
    <scope>NUCLEOTIDE SEQUENCE [LARGE SCALE GENOMIC DNA]</scope>
    <source>
        <strain evidence="2 3">DSM 44709</strain>
    </source>
</reference>
<evidence type="ECO:0000313" key="3">
    <source>
        <dbReference type="Proteomes" id="UP001240236"/>
    </source>
</evidence>
<dbReference type="EMBL" id="JAUSUZ010000001">
    <property type="protein sequence ID" value="MDQ0371564.1"/>
    <property type="molecule type" value="Genomic_DNA"/>
</dbReference>
<sequence>MRCVKHGKLICFSAECRGEKRWQARPVPRLTAPSQSRLAAAPKAATWPDGLPKRPTTTPIRPSTPRAAHDDLNDPVSPIHQATYGGAFWGASDAPDRCTPPTESSTSSSPAGYDGGSSGGGYSSSSDNGSSSSPSCGGGE</sequence>
<dbReference type="RefSeq" id="WP_307248467.1">
    <property type="nucleotide sequence ID" value="NZ_JAUSUZ010000001.1"/>
</dbReference>
<evidence type="ECO:0000313" key="2">
    <source>
        <dbReference type="EMBL" id="MDQ0371564.1"/>
    </source>
</evidence>
<feature type="compositionally biased region" description="Low complexity" evidence="1">
    <location>
        <begin position="99"/>
        <end position="112"/>
    </location>
</feature>
<proteinExistence type="predicted"/>
<accession>A0AAE3WAD5</accession>
<gene>
    <name evidence="2" type="ORF">J2S42_008233</name>
</gene>
<dbReference type="AlphaFoldDB" id="A0AAE3WAD5"/>
<feature type="region of interest" description="Disordered" evidence="1">
    <location>
        <begin position="27"/>
        <end position="140"/>
    </location>
</feature>
<organism evidence="2 3">
    <name type="scientific">Catenuloplanes indicus</name>
    <dbReference type="NCBI Taxonomy" id="137267"/>
    <lineage>
        <taxon>Bacteria</taxon>
        <taxon>Bacillati</taxon>
        <taxon>Actinomycetota</taxon>
        <taxon>Actinomycetes</taxon>
        <taxon>Micromonosporales</taxon>
        <taxon>Micromonosporaceae</taxon>
        <taxon>Catenuloplanes</taxon>
    </lineage>
</organism>
<feature type="compositionally biased region" description="Low complexity" evidence="1">
    <location>
        <begin position="54"/>
        <end position="66"/>
    </location>
</feature>
<keyword evidence="3" id="KW-1185">Reference proteome</keyword>
<comment type="caution">
    <text evidence="2">The sequence shown here is derived from an EMBL/GenBank/DDBJ whole genome shotgun (WGS) entry which is preliminary data.</text>
</comment>
<name>A0AAE3WAD5_9ACTN</name>
<protein>
    <submittedName>
        <fullName evidence="2">Uncharacterized protein</fullName>
    </submittedName>
</protein>